<evidence type="ECO:0000256" key="1">
    <source>
        <dbReference type="SAM" id="MobiDB-lite"/>
    </source>
</evidence>
<dbReference type="InParanoid" id="A0A409WD20"/>
<dbReference type="EMBL" id="NHYE01005160">
    <property type="protein sequence ID" value="PPQ76435.1"/>
    <property type="molecule type" value="Genomic_DNA"/>
</dbReference>
<dbReference type="Proteomes" id="UP000284706">
    <property type="component" value="Unassembled WGS sequence"/>
</dbReference>
<reference evidence="2 3" key="1">
    <citation type="journal article" date="2018" name="Evol. Lett.">
        <title>Horizontal gene cluster transfer increased hallucinogenic mushroom diversity.</title>
        <authorList>
            <person name="Reynolds H.T."/>
            <person name="Vijayakumar V."/>
            <person name="Gluck-Thaler E."/>
            <person name="Korotkin H.B."/>
            <person name="Matheny P.B."/>
            <person name="Slot J.C."/>
        </authorList>
    </citation>
    <scope>NUCLEOTIDE SEQUENCE [LARGE SCALE GENOMIC DNA]</scope>
    <source>
        <strain evidence="2 3">SRW20</strain>
    </source>
</reference>
<protein>
    <submittedName>
        <fullName evidence="2">Uncharacterized protein</fullName>
    </submittedName>
</protein>
<evidence type="ECO:0000313" key="2">
    <source>
        <dbReference type="EMBL" id="PPQ76435.1"/>
    </source>
</evidence>
<dbReference type="AlphaFoldDB" id="A0A409WD20"/>
<proteinExistence type="predicted"/>
<gene>
    <name evidence="2" type="ORF">CVT26_013005</name>
</gene>
<sequence length="131" mass="15370">MISTQRELSSSRRAPSLGNRPQNAELTSPSLWKTRFRLKRTHLQQMVRWFLRASMVLALMSKFPMHRQEMDSQQLIKSNLHSNRQLPRPVRAKASQPFVPGVSLQWTALSQRRYFSNLSWAAYHTSHPRVE</sequence>
<keyword evidence="3" id="KW-1185">Reference proteome</keyword>
<comment type="caution">
    <text evidence="2">The sequence shown here is derived from an EMBL/GenBank/DDBJ whole genome shotgun (WGS) entry which is preliminary data.</text>
</comment>
<name>A0A409WD20_9AGAR</name>
<accession>A0A409WD20</accession>
<feature type="region of interest" description="Disordered" evidence="1">
    <location>
        <begin position="1"/>
        <end position="25"/>
    </location>
</feature>
<evidence type="ECO:0000313" key="3">
    <source>
        <dbReference type="Proteomes" id="UP000284706"/>
    </source>
</evidence>
<organism evidence="2 3">
    <name type="scientific">Gymnopilus dilepis</name>
    <dbReference type="NCBI Taxonomy" id="231916"/>
    <lineage>
        <taxon>Eukaryota</taxon>
        <taxon>Fungi</taxon>
        <taxon>Dikarya</taxon>
        <taxon>Basidiomycota</taxon>
        <taxon>Agaricomycotina</taxon>
        <taxon>Agaricomycetes</taxon>
        <taxon>Agaricomycetidae</taxon>
        <taxon>Agaricales</taxon>
        <taxon>Agaricineae</taxon>
        <taxon>Hymenogastraceae</taxon>
        <taxon>Gymnopilus</taxon>
    </lineage>
</organism>